<feature type="domain" description="25S rRNA (uridine-N(3))-methyltransferase BMT5-like" evidence="1">
    <location>
        <begin position="2"/>
        <end position="154"/>
    </location>
</feature>
<accession>F6I5A1</accession>
<dbReference type="Pfam" id="PF10354">
    <property type="entry name" value="BMT5-like"/>
    <property type="match status" value="1"/>
</dbReference>
<keyword evidence="3" id="KW-1185">Reference proteome</keyword>
<dbReference type="GO" id="GO:0070042">
    <property type="term" value="F:rRNA (uridine-N3-)-methyltransferase activity"/>
    <property type="evidence" value="ECO:0000318"/>
    <property type="project" value="GO_Central"/>
</dbReference>
<dbReference type="InParanoid" id="F6I5A1"/>
<dbReference type="Proteomes" id="UP000009183">
    <property type="component" value="Chromosome 19"/>
</dbReference>
<organism evidence="2 3">
    <name type="scientific">Vitis vinifera</name>
    <name type="common">Grape</name>
    <dbReference type="NCBI Taxonomy" id="29760"/>
    <lineage>
        <taxon>Eukaryota</taxon>
        <taxon>Viridiplantae</taxon>
        <taxon>Streptophyta</taxon>
        <taxon>Embryophyta</taxon>
        <taxon>Tracheophyta</taxon>
        <taxon>Spermatophyta</taxon>
        <taxon>Magnoliopsida</taxon>
        <taxon>eudicotyledons</taxon>
        <taxon>Gunneridae</taxon>
        <taxon>Pentapetalae</taxon>
        <taxon>rosids</taxon>
        <taxon>Vitales</taxon>
        <taxon>Vitaceae</taxon>
        <taxon>Viteae</taxon>
        <taxon>Vitis</taxon>
    </lineage>
</organism>
<dbReference type="GO" id="GO:0005737">
    <property type="term" value="C:cytoplasm"/>
    <property type="evidence" value="ECO:0000318"/>
    <property type="project" value="GO_Central"/>
</dbReference>
<sequence>MYKKAKSNLEALEKLGASLLFGVDATKMKLHIGLKMRKFDRIIYNFPHASFHGKEDNRLMIKKRIVVMDMICSLNFIVQSSIHCSCSMHRDLVHGFFRNASGMLRANGEIHVNHKTTAPFSHWNLEELASQNSLVLFECVDFKKEDYPGYNNKRGAGSRCDEPFRLGACSTFKFRFSPTAMKMSRIVCHC</sequence>
<evidence type="ECO:0000313" key="2">
    <source>
        <dbReference type="EMBL" id="CCB62056.1"/>
    </source>
</evidence>
<gene>
    <name evidence="2" type="ordered locus">VIT_19s0015g01630</name>
</gene>
<evidence type="ECO:0000259" key="1">
    <source>
        <dbReference type="Pfam" id="PF10354"/>
    </source>
</evidence>
<dbReference type="EMBL" id="FN596747">
    <property type="protein sequence ID" value="CCB62056.1"/>
    <property type="molecule type" value="Genomic_DNA"/>
</dbReference>
<proteinExistence type="predicted"/>
<dbReference type="PANTHER" id="PTHR11538:SF26">
    <property type="entry name" value="FERREDOXIN-FOLD ANTICODON-BINDING DOMAIN-CONTAINING PROTEIN 1"/>
    <property type="match status" value="1"/>
</dbReference>
<dbReference type="InterPro" id="IPR019446">
    <property type="entry name" value="BMT5-like"/>
</dbReference>
<dbReference type="eggNOG" id="KOG4174">
    <property type="taxonomic scope" value="Eukaryota"/>
</dbReference>
<protein>
    <recommendedName>
        <fullName evidence="1">25S rRNA (uridine-N(3))-methyltransferase BMT5-like domain-containing protein</fullName>
    </recommendedName>
</protein>
<evidence type="ECO:0000313" key="3">
    <source>
        <dbReference type="Proteomes" id="UP000009183"/>
    </source>
</evidence>
<dbReference type="HOGENOM" id="CLU_035438_3_1_1"/>
<dbReference type="GO" id="GO:0070475">
    <property type="term" value="P:rRNA base methylation"/>
    <property type="evidence" value="ECO:0000318"/>
    <property type="project" value="GO_Central"/>
</dbReference>
<dbReference type="PANTHER" id="PTHR11538">
    <property type="entry name" value="PHENYLALANYL-TRNA SYNTHETASE"/>
    <property type="match status" value="1"/>
</dbReference>
<name>F6I5A1_VITVI</name>
<reference evidence="3" key="1">
    <citation type="journal article" date="2007" name="Nature">
        <title>The grapevine genome sequence suggests ancestral hexaploidization in major angiosperm phyla.</title>
        <authorList>
            <consortium name="The French-Italian Public Consortium for Grapevine Genome Characterization."/>
            <person name="Jaillon O."/>
            <person name="Aury J.-M."/>
            <person name="Noel B."/>
            <person name="Policriti A."/>
            <person name="Clepet C."/>
            <person name="Casagrande A."/>
            <person name="Choisne N."/>
            <person name="Aubourg S."/>
            <person name="Vitulo N."/>
            <person name="Jubin C."/>
            <person name="Vezzi A."/>
            <person name="Legeai F."/>
            <person name="Hugueney P."/>
            <person name="Dasilva C."/>
            <person name="Horner D."/>
            <person name="Mica E."/>
            <person name="Jublot D."/>
            <person name="Poulain J."/>
            <person name="Bruyere C."/>
            <person name="Billault A."/>
            <person name="Segurens B."/>
            <person name="Gouyvenoux M."/>
            <person name="Ugarte E."/>
            <person name="Cattonaro F."/>
            <person name="Anthouard V."/>
            <person name="Vico V."/>
            <person name="Del Fabbro C."/>
            <person name="Alaux M."/>
            <person name="Di Gaspero G."/>
            <person name="Dumas V."/>
            <person name="Felice N."/>
            <person name="Paillard S."/>
            <person name="Juman I."/>
            <person name="Moroldo M."/>
            <person name="Scalabrin S."/>
            <person name="Canaguier A."/>
            <person name="Le Clainche I."/>
            <person name="Malacrida G."/>
            <person name="Durand E."/>
            <person name="Pesole G."/>
            <person name="Laucou V."/>
            <person name="Chatelet P."/>
            <person name="Merdinoglu D."/>
            <person name="Delledonne M."/>
            <person name="Pezzotti M."/>
            <person name="Lecharny A."/>
            <person name="Scarpelli C."/>
            <person name="Artiguenave F."/>
            <person name="Pe M.E."/>
            <person name="Valle G."/>
            <person name="Morgante M."/>
            <person name="Caboche M."/>
            <person name="Adam-Blondon A.-F."/>
            <person name="Weissenbach J."/>
            <person name="Quetier F."/>
            <person name="Wincker P."/>
        </authorList>
    </citation>
    <scope>NUCLEOTIDE SEQUENCE [LARGE SCALE GENOMIC DNA]</scope>
    <source>
        <strain evidence="3">cv. Pinot noir / PN40024</strain>
    </source>
</reference>
<dbReference type="PaxDb" id="29760-VIT_19s0015g01630.t01"/>
<dbReference type="AlphaFoldDB" id="F6I5A1"/>